<evidence type="ECO:0000313" key="1">
    <source>
        <dbReference type="EMBL" id="GBP72391.1"/>
    </source>
</evidence>
<accession>A0A4C1Y816</accession>
<proteinExistence type="predicted"/>
<name>A0A4C1Y816_EUMVA</name>
<reference evidence="1 2" key="1">
    <citation type="journal article" date="2019" name="Commun. Biol.">
        <title>The bagworm genome reveals a unique fibroin gene that provides high tensile strength.</title>
        <authorList>
            <person name="Kono N."/>
            <person name="Nakamura H."/>
            <person name="Ohtoshi R."/>
            <person name="Tomita M."/>
            <person name="Numata K."/>
            <person name="Arakawa K."/>
        </authorList>
    </citation>
    <scope>NUCLEOTIDE SEQUENCE [LARGE SCALE GENOMIC DNA]</scope>
</reference>
<dbReference type="AlphaFoldDB" id="A0A4C1Y816"/>
<sequence length="130" mass="14412">MDIRNRGGDAYILIKQSSPAALSVRAGGERAFRVSFYDRPQVARQLYGPRKLNKGLAGPPSAPAPSAGFIVRTRRTAPLCSKAQIDGRTSRTSERCTNVRLCYNSDQSVMRGALLIRAVEFYWGYKEVQT</sequence>
<protein>
    <submittedName>
        <fullName evidence="1">Uncharacterized protein</fullName>
    </submittedName>
</protein>
<organism evidence="1 2">
    <name type="scientific">Eumeta variegata</name>
    <name type="common">Bagworm moth</name>
    <name type="synonym">Eumeta japonica</name>
    <dbReference type="NCBI Taxonomy" id="151549"/>
    <lineage>
        <taxon>Eukaryota</taxon>
        <taxon>Metazoa</taxon>
        <taxon>Ecdysozoa</taxon>
        <taxon>Arthropoda</taxon>
        <taxon>Hexapoda</taxon>
        <taxon>Insecta</taxon>
        <taxon>Pterygota</taxon>
        <taxon>Neoptera</taxon>
        <taxon>Endopterygota</taxon>
        <taxon>Lepidoptera</taxon>
        <taxon>Glossata</taxon>
        <taxon>Ditrysia</taxon>
        <taxon>Tineoidea</taxon>
        <taxon>Psychidae</taxon>
        <taxon>Oiketicinae</taxon>
        <taxon>Eumeta</taxon>
    </lineage>
</organism>
<evidence type="ECO:0000313" key="2">
    <source>
        <dbReference type="Proteomes" id="UP000299102"/>
    </source>
</evidence>
<gene>
    <name evidence="1" type="ORF">EVAR_88347_1</name>
</gene>
<dbReference type="EMBL" id="BGZK01001143">
    <property type="protein sequence ID" value="GBP72391.1"/>
    <property type="molecule type" value="Genomic_DNA"/>
</dbReference>
<comment type="caution">
    <text evidence="1">The sequence shown here is derived from an EMBL/GenBank/DDBJ whole genome shotgun (WGS) entry which is preliminary data.</text>
</comment>
<dbReference type="Proteomes" id="UP000299102">
    <property type="component" value="Unassembled WGS sequence"/>
</dbReference>
<keyword evidence="2" id="KW-1185">Reference proteome</keyword>